<feature type="compositionally biased region" description="Basic and acidic residues" evidence="6">
    <location>
        <begin position="92"/>
        <end position="101"/>
    </location>
</feature>
<feature type="compositionally biased region" description="Basic and acidic residues" evidence="6">
    <location>
        <begin position="64"/>
        <end position="79"/>
    </location>
</feature>
<evidence type="ECO:0000256" key="4">
    <source>
        <dbReference type="ARBA" id="ARBA00023212"/>
    </source>
</evidence>
<feature type="compositionally biased region" description="Basic and acidic residues" evidence="6">
    <location>
        <begin position="129"/>
        <end position="165"/>
    </location>
</feature>
<reference evidence="7 8" key="1">
    <citation type="submission" date="2024-08" db="EMBL/GenBank/DDBJ databases">
        <authorList>
            <person name="Cucini C."/>
            <person name="Frati F."/>
        </authorList>
    </citation>
    <scope>NUCLEOTIDE SEQUENCE [LARGE SCALE GENOMIC DNA]</scope>
</reference>
<feature type="region of interest" description="Disordered" evidence="6">
    <location>
        <begin position="330"/>
        <end position="522"/>
    </location>
</feature>
<feature type="compositionally biased region" description="Basic and acidic residues" evidence="6">
    <location>
        <begin position="109"/>
        <end position="120"/>
    </location>
</feature>
<evidence type="ECO:0000256" key="2">
    <source>
        <dbReference type="ARBA" id="ARBA00022490"/>
    </source>
</evidence>
<evidence type="ECO:0000313" key="8">
    <source>
        <dbReference type="Proteomes" id="UP001642540"/>
    </source>
</evidence>
<keyword evidence="8" id="KW-1185">Reference proteome</keyword>
<evidence type="ECO:0008006" key="9">
    <source>
        <dbReference type="Google" id="ProtNLM"/>
    </source>
</evidence>
<evidence type="ECO:0000313" key="7">
    <source>
        <dbReference type="EMBL" id="CAL8100985.1"/>
    </source>
</evidence>
<dbReference type="PANTHER" id="PTHR12968">
    <property type="entry name" value="B9 DOMAIN-CONTAINING"/>
    <property type="match status" value="1"/>
</dbReference>
<keyword evidence="2" id="KW-0963">Cytoplasm</keyword>
<dbReference type="PROSITE" id="PS51381">
    <property type="entry name" value="C2_B9"/>
    <property type="match status" value="1"/>
</dbReference>
<feature type="region of interest" description="Disordered" evidence="6">
    <location>
        <begin position="1"/>
        <end position="181"/>
    </location>
</feature>
<feature type="compositionally biased region" description="Basic and acidic residues" evidence="6">
    <location>
        <begin position="382"/>
        <end position="459"/>
    </location>
</feature>
<sequence>MKRFFGKTGTKKEDEDKEEQKIERVPEETEKQEAQIKGKKEAKQVKATESQALTPTSKSIGEGDAGKDSGNGHREDEPQTFKATGKRRTRTERKIRVHESIESEEDSEKEPPPRSSKVKELAAVASETDTVRSQEDVIGDNEQKHREVISRKKNKDNVRTKEKVTKKGKPHEKRPEIKEPGVDLQNDSKEEVFINKNELQHLPRVEAGKNGNFFATAYNYYDKPVSQVKVRARLLKYPTFSNQNGWPGDFAVIDDRTFGWQEKVFSKAEAKRYQKLENCTTEQEKVYHEEIKHPDAIGNFLYSYVAQDSYVLKKKSKILTRRCPIRKEKNVPRLPMDFKTTNSDGDSTNMDLGNEFDDDLSSEDTIEFDEPISSSTPKSKRKQADRAEKLMKIEKKERDRKEKELRDLEKRNRKLQEVKEKKAKEYEQKQDAETLKAAEKKTKRLEAQENEKERKEQYMKKYNYSKRPSLPLGVRMRSVQMSPSPRKFGKRTSAQKEDKSSLESNDNKMFEESSGLKSTREKFKTTRKIGHEYSGGSGDAENFSIYHGPVQHYNKGIIRTQRRAKSHRKFSDRLSYNDGQTMFIMASIPYLPRKSREIIVCMIQNVPHLGTLILKPGMGYRNIEAKRNHVFMITSELDSHEKGQQDVPDFRRDKSEAIGLERITQKSAIVDELGGCFDVVPNNEMRLTVMGEITSAMGFESSPISIYYAVDIPKGWRNDSILSNIEGITHTCFTNGENVAHFSHEFSFQLAFSMDIIEESDCFPTPVIILMVVSMNDPSPRILYEGYGYVNVPMIPGRHSVQIRTWKPRPRTTLEKMRETFLDVTPSLHDMKFAHISNSQYEDKKANLVGLKTTPSGTVKLRLHTIHQTPMVFKEHERKLDLLEKMSSATIIRSVHAVIDAFQRARVKALKLKNQYE</sequence>
<dbReference type="Pfam" id="PF07162">
    <property type="entry name" value="B9-C2"/>
    <property type="match status" value="1"/>
</dbReference>
<proteinExistence type="predicted"/>
<feature type="compositionally biased region" description="Polar residues" evidence="6">
    <location>
        <begin position="47"/>
        <end position="59"/>
    </location>
</feature>
<keyword evidence="4" id="KW-0206">Cytoskeleton</keyword>
<dbReference type="PANTHER" id="PTHR12968:SF4">
    <property type="entry name" value="TECTONIC-LIKE COMPLEX MEMBER MKS1"/>
    <property type="match status" value="1"/>
</dbReference>
<feature type="compositionally biased region" description="Basic and acidic residues" evidence="6">
    <location>
        <begin position="494"/>
        <end position="511"/>
    </location>
</feature>
<dbReference type="EMBL" id="CAXLJM020000033">
    <property type="protein sequence ID" value="CAL8100985.1"/>
    <property type="molecule type" value="Genomic_DNA"/>
</dbReference>
<keyword evidence="3" id="KW-0970">Cilium biogenesis/degradation</keyword>
<feature type="compositionally biased region" description="Basic and acidic residues" evidence="6">
    <location>
        <begin position="10"/>
        <end position="46"/>
    </location>
</feature>
<comment type="subcellular location">
    <subcellularLocation>
        <location evidence="1">Cytoplasm</location>
        <location evidence="1">Cytoskeleton</location>
        <location evidence="1">Cilium basal body</location>
    </subcellularLocation>
</comment>
<dbReference type="InterPro" id="IPR010796">
    <property type="entry name" value="C2_B9-type_dom"/>
</dbReference>
<protein>
    <recommendedName>
        <fullName evidence="9">Meckel syndrome type 1 protein</fullName>
    </recommendedName>
</protein>
<evidence type="ECO:0000256" key="3">
    <source>
        <dbReference type="ARBA" id="ARBA00022794"/>
    </source>
</evidence>
<name>A0ABP1QEY5_9HEXA</name>
<evidence type="ECO:0000256" key="5">
    <source>
        <dbReference type="ARBA" id="ARBA00023273"/>
    </source>
</evidence>
<accession>A0ABP1QEY5</accession>
<gene>
    <name evidence="7" type="ORF">ODALV1_LOCUS10695</name>
</gene>
<feature type="compositionally biased region" description="Polar residues" evidence="6">
    <location>
        <begin position="339"/>
        <end position="351"/>
    </location>
</feature>
<feature type="compositionally biased region" description="Acidic residues" evidence="6">
    <location>
        <begin position="354"/>
        <end position="370"/>
    </location>
</feature>
<dbReference type="Proteomes" id="UP001642540">
    <property type="component" value="Unassembled WGS sequence"/>
</dbReference>
<comment type="caution">
    <text evidence="7">The sequence shown here is derived from an EMBL/GenBank/DDBJ whole genome shotgun (WGS) entry which is preliminary data.</text>
</comment>
<evidence type="ECO:0000256" key="6">
    <source>
        <dbReference type="SAM" id="MobiDB-lite"/>
    </source>
</evidence>
<evidence type="ECO:0000256" key="1">
    <source>
        <dbReference type="ARBA" id="ARBA00004120"/>
    </source>
</evidence>
<keyword evidence="5" id="KW-0966">Cell projection</keyword>
<organism evidence="7 8">
    <name type="scientific">Orchesella dallaii</name>
    <dbReference type="NCBI Taxonomy" id="48710"/>
    <lineage>
        <taxon>Eukaryota</taxon>
        <taxon>Metazoa</taxon>
        <taxon>Ecdysozoa</taxon>
        <taxon>Arthropoda</taxon>
        <taxon>Hexapoda</taxon>
        <taxon>Collembola</taxon>
        <taxon>Entomobryomorpha</taxon>
        <taxon>Entomobryoidea</taxon>
        <taxon>Orchesellidae</taxon>
        <taxon>Orchesellinae</taxon>
        <taxon>Orchesella</taxon>
    </lineage>
</organism>